<dbReference type="STRING" id="15368.A0A2K2CWH7"/>
<dbReference type="EnsemblPlants" id="PNT66386">
    <property type="protein sequence ID" value="PNT66386"/>
    <property type="gene ID" value="BRADI_3g10925v3"/>
</dbReference>
<feature type="transmembrane region" description="Helical" evidence="1">
    <location>
        <begin position="12"/>
        <end position="34"/>
    </location>
</feature>
<protein>
    <submittedName>
        <fullName evidence="2 3">Uncharacterized protein</fullName>
    </submittedName>
</protein>
<evidence type="ECO:0000313" key="2">
    <source>
        <dbReference type="EMBL" id="PNT66386.1"/>
    </source>
</evidence>
<dbReference type="AlphaFoldDB" id="A0A2K2CWH7"/>
<evidence type="ECO:0000313" key="3">
    <source>
        <dbReference type="EnsemblPlants" id="PNT66386"/>
    </source>
</evidence>
<keyword evidence="1" id="KW-0812">Transmembrane</keyword>
<reference evidence="2 3" key="1">
    <citation type="journal article" date="2010" name="Nature">
        <title>Genome sequencing and analysis of the model grass Brachypodium distachyon.</title>
        <authorList>
            <consortium name="International Brachypodium Initiative"/>
        </authorList>
    </citation>
    <scope>NUCLEOTIDE SEQUENCE [LARGE SCALE GENOMIC DNA]</scope>
    <source>
        <strain evidence="2 3">Bd21</strain>
    </source>
</reference>
<gene>
    <name evidence="2" type="ORF">BRADI_3g10925v3</name>
</gene>
<evidence type="ECO:0000313" key="4">
    <source>
        <dbReference type="Proteomes" id="UP000008810"/>
    </source>
</evidence>
<dbReference type="SUPFAM" id="SSF50249">
    <property type="entry name" value="Nucleic acid-binding proteins"/>
    <property type="match status" value="1"/>
</dbReference>
<reference evidence="3" key="3">
    <citation type="submission" date="2018-08" db="UniProtKB">
        <authorList>
            <consortium name="EnsemblPlants"/>
        </authorList>
    </citation>
    <scope>IDENTIFICATION</scope>
    <source>
        <strain evidence="3">cv. Bd21</strain>
    </source>
</reference>
<feature type="non-terminal residue" evidence="2">
    <location>
        <position position="175"/>
    </location>
</feature>
<dbReference type="Proteomes" id="UP000008810">
    <property type="component" value="Chromosome 3"/>
</dbReference>
<dbReference type="Gene3D" id="2.40.50.140">
    <property type="entry name" value="Nucleic acid-binding proteins"/>
    <property type="match status" value="1"/>
</dbReference>
<dbReference type="OrthoDB" id="692827at2759"/>
<dbReference type="InParanoid" id="A0A2K2CWH7"/>
<evidence type="ECO:0000256" key="1">
    <source>
        <dbReference type="SAM" id="Phobius"/>
    </source>
</evidence>
<sequence length="175" mass="19306">MTIRKPPQIHTTLGVICSFVILPYAHIFNQLYLYRSLVADVVACKEQQQTTSATGVTKKHTRSRGRTKRLHCSLQDPYASVYGIVPLERLCWRPWVEVGELDNATVGKDVLTFGIVVAVRPVNKACTIVVLLSTSETVRCMVVAGADQGVTTRMVRFAATMRRGTLIDVGSGKDL</sequence>
<keyword evidence="1" id="KW-1133">Transmembrane helix</keyword>
<dbReference type="EMBL" id="CM000882">
    <property type="protein sequence ID" value="PNT66386.1"/>
    <property type="molecule type" value="Genomic_DNA"/>
</dbReference>
<proteinExistence type="predicted"/>
<accession>A0A2K2CWH7</accession>
<reference evidence="2" key="2">
    <citation type="submission" date="2017-06" db="EMBL/GenBank/DDBJ databases">
        <title>WGS assembly of Brachypodium distachyon.</title>
        <authorList>
            <consortium name="The International Brachypodium Initiative"/>
            <person name="Lucas S."/>
            <person name="Harmon-Smith M."/>
            <person name="Lail K."/>
            <person name="Tice H."/>
            <person name="Grimwood J."/>
            <person name="Bruce D."/>
            <person name="Barry K."/>
            <person name="Shu S."/>
            <person name="Lindquist E."/>
            <person name="Wang M."/>
            <person name="Pitluck S."/>
            <person name="Vogel J.P."/>
            <person name="Garvin D.F."/>
            <person name="Mockler T.C."/>
            <person name="Schmutz J."/>
            <person name="Rokhsar D."/>
            <person name="Bevan M.W."/>
        </authorList>
    </citation>
    <scope>NUCLEOTIDE SEQUENCE</scope>
    <source>
        <strain evidence="2">Bd21</strain>
    </source>
</reference>
<keyword evidence="4" id="KW-1185">Reference proteome</keyword>
<dbReference type="InterPro" id="IPR012340">
    <property type="entry name" value="NA-bd_OB-fold"/>
</dbReference>
<organism evidence="2">
    <name type="scientific">Brachypodium distachyon</name>
    <name type="common">Purple false brome</name>
    <name type="synonym">Trachynia distachya</name>
    <dbReference type="NCBI Taxonomy" id="15368"/>
    <lineage>
        <taxon>Eukaryota</taxon>
        <taxon>Viridiplantae</taxon>
        <taxon>Streptophyta</taxon>
        <taxon>Embryophyta</taxon>
        <taxon>Tracheophyta</taxon>
        <taxon>Spermatophyta</taxon>
        <taxon>Magnoliopsida</taxon>
        <taxon>Liliopsida</taxon>
        <taxon>Poales</taxon>
        <taxon>Poaceae</taxon>
        <taxon>BOP clade</taxon>
        <taxon>Pooideae</taxon>
        <taxon>Stipodae</taxon>
        <taxon>Brachypodieae</taxon>
        <taxon>Brachypodium</taxon>
    </lineage>
</organism>
<dbReference type="Gramene" id="PNT66386">
    <property type="protein sequence ID" value="PNT66386"/>
    <property type="gene ID" value="BRADI_3g10925v3"/>
</dbReference>
<keyword evidence="1" id="KW-0472">Membrane</keyword>
<name>A0A2K2CWH7_BRADI</name>